<protein>
    <submittedName>
        <fullName evidence="1">Uncharacterized protein</fullName>
    </submittedName>
</protein>
<evidence type="ECO:0000313" key="1">
    <source>
        <dbReference type="EMBL" id="MFC3443820.1"/>
    </source>
</evidence>
<proteinExistence type="predicted"/>
<sequence>MSNDVNDWHQEGQLFVWRYPNARRGWAGWHFTGAPAGCRSIRNLLDRMHGGDACHRTIQLSPVTEAILSVPNYQFRADGRFEKLRLEYSPDFPDLLLEPADGALVMTVGIHRLRALTAAFAEVEIGLGDFGIPTSNSRKVPAWMFWWMPSINYNHGKRL</sequence>
<evidence type="ECO:0000313" key="2">
    <source>
        <dbReference type="Proteomes" id="UP001595681"/>
    </source>
</evidence>
<dbReference type="Proteomes" id="UP001595681">
    <property type="component" value="Unassembled WGS sequence"/>
</dbReference>
<dbReference type="RefSeq" id="WP_380798709.1">
    <property type="nucleotide sequence ID" value="NZ_JBHRVU010000005.1"/>
</dbReference>
<comment type="caution">
    <text evidence="1">The sequence shown here is derived from an EMBL/GenBank/DDBJ whole genome shotgun (WGS) entry which is preliminary data.</text>
</comment>
<name>A0ABV7NKE6_9SPHN</name>
<reference evidence="2" key="1">
    <citation type="journal article" date="2019" name="Int. J. Syst. Evol. Microbiol.">
        <title>The Global Catalogue of Microorganisms (GCM) 10K type strain sequencing project: providing services to taxonomists for standard genome sequencing and annotation.</title>
        <authorList>
            <consortium name="The Broad Institute Genomics Platform"/>
            <consortium name="The Broad Institute Genome Sequencing Center for Infectious Disease"/>
            <person name="Wu L."/>
            <person name="Ma J."/>
        </authorList>
    </citation>
    <scope>NUCLEOTIDE SEQUENCE [LARGE SCALE GENOMIC DNA]</scope>
    <source>
        <strain evidence="2">CCM 7491</strain>
    </source>
</reference>
<accession>A0ABV7NKE6</accession>
<organism evidence="1 2">
    <name type="scientific">Sphingobium rhizovicinum</name>
    <dbReference type="NCBI Taxonomy" id="432308"/>
    <lineage>
        <taxon>Bacteria</taxon>
        <taxon>Pseudomonadati</taxon>
        <taxon>Pseudomonadota</taxon>
        <taxon>Alphaproteobacteria</taxon>
        <taxon>Sphingomonadales</taxon>
        <taxon>Sphingomonadaceae</taxon>
        <taxon>Sphingobium</taxon>
    </lineage>
</organism>
<dbReference type="EMBL" id="JBHRVU010000005">
    <property type="protein sequence ID" value="MFC3443820.1"/>
    <property type="molecule type" value="Genomic_DNA"/>
</dbReference>
<keyword evidence="2" id="KW-1185">Reference proteome</keyword>
<gene>
    <name evidence="1" type="ORF">ACFOKF_21970</name>
</gene>